<dbReference type="InterPro" id="IPR036302">
    <property type="entry name" value="Pyosin/cloacin_T_dom_sf"/>
</dbReference>
<feature type="domain" description="Pyosin/cloacin translocation" evidence="5">
    <location>
        <begin position="57"/>
        <end position="337"/>
    </location>
</feature>
<feature type="region of interest" description="Disordered" evidence="4">
    <location>
        <begin position="1"/>
        <end position="97"/>
    </location>
</feature>
<name>A0AAW9HFA7_9GAMM</name>
<dbReference type="GO" id="GO:0031640">
    <property type="term" value="P:killing of cells of another organism"/>
    <property type="evidence" value="ECO:0007669"/>
    <property type="project" value="UniProtKB-KW"/>
</dbReference>
<dbReference type="PRINTS" id="PR01295">
    <property type="entry name" value="CLOACIN"/>
</dbReference>
<evidence type="ECO:0000259" key="5">
    <source>
        <dbReference type="Pfam" id="PF03515"/>
    </source>
</evidence>
<dbReference type="AlphaFoldDB" id="A0AAW9HFA7"/>
<evidence type="ECO:0000256" key="4">
    <source>
        <dbReference type="SAM" id="MobiDB-lite"/>
    </source>
</evidence>
<protein>
    <submittedName>
        <fullName evidence="6">Colicin-like bacteriocin tRNase domain-containing protein</fullName>
    </submittedName>
</protein>
<accession>A0AAW9HFA7</accession>
<feature type="compositionally biased region" description="Low complexity" evidence="4">
    <location>
        <begin position="41"/>
        <end position="60"/>
    </location>
</feature>
<keyword evidence="3" id="KW-0078">Bacteriocin</keyword>
<dbReference type="SUPFAM" id="SSF69369">
    <property type="entry name" value="Cloacin translocation domain"/>
    <property type="match status" value="1"/>
</dbReference>
<evidence type="ECO:0000256" key="1">
    <source>
        <dbReference type="ARBA" id="ARBA00022529"/>
    </source>
</evidence>
<dbReference type="InterPro" id="IPR016128">
    <property type="entry name" value="Pyosin/cloacin_T_dom"/>
</dbReference>
<reference evidence="6" key="1">
    <citation type="submission" date="2023-11" db="EMBL/GenBank/DDBJ databases">
        <title>Comparative genomics revealed phylogeny of phytopathogenic Pectobacterium aroidearum based on whole-genome sequencing and function of putative horizontal acquire islands in P. aroidearum PccS1.</title>
        <authorList>
            <person name="Fan J."/>
            <person name="Yang L."/>
        </authorList>
    </citation>
    <scope>NUCLEOTIDE SEQUENCE</scope>
    <source>
        <strain evidence="6">NJAU140</strain>
    </source>
</reference>
<dbReference type="Pfam" id="PF03515">
    <property type="entry name" value="Cloacin"/>
    <property type="match status" value="1"/>
</dbReference>
<evidence type="ECO:0000313" key="6">
    <source>
        <dbReference type="EMBL" id="MDY4379962.1"/>
    </source>
</evidence>
<dbReference type="GO" id="GO:0005727">
    <property type="term" value="C:extrachromosomal circular DNA"/>
    <property type="evidence" value="ECO:0007669"/>
    <property type="project" value="InterPro"/>
</dbReference>
<dbReference type="InterPro" id="IPR024575">
    <property type="entry name" value="Cloacin_colicin"/>
</dbReference>
<evidence type="ECO:0000313" key="7">
    <source>
        <dbReference type="Proteomes" id="UP001269968"/>
    </source>
</evidence>
<gene>
    <name evidence="6" type="ORF">SOV92_19450</name>
</gene>
<evidence type="ECO:0000256" key="3">
    <source>
        <dbReference type="ARBA" id="ARBA00023048"/>
    </source>
</evidence>
<dbReference type="GO" id="GO:0042742">
    <property type="term" value="P:defense response to bacterium"/>
    <property type="evidence" value="ECO:0007669"/>
    <property type="project" value="UniProtKB-KW"/>
</dbReference>
<dbReference type="Proteomes" id="UP001269968">
    <property type="component" value="Unassembled WGS sequence"/>
</dbReference>
<feature type="compositionally biased region" description="Polar residues" evidence="4">
    <location>
        <begin position="61"/>
        <end position="75"/>
    </location>
</feature>
<evidence type="ECO:0000256" key="2">
    <source>
        <dbReference type="ARBA" id="ARBA00023022"/>
    </source>
</evidence>
<keyword evidence="2" id="KW-0044">Antibiotic</keyword>
<comment type="caution">
    <text evidence="6">The sequence shown here is derived from an EMBL/GenBank/DDBJ whole genome shotgun (WGS) entry which is preliminary data.</text>
</comment>
<keyword evidence="1" id="KW-0929">Antimicrobial</keyword>
<sequence>MSGGEGRNHGKDGPSGGINSGNTGGGRNGGDNGGYNGNDLGGHTVDNGDGTSTTTDNRGSITHSNGGNENTSVNWGNDRGNSGDRNSSNNGSSSLSEKPELQVSISFGNAAPLALAAGQWGFELFNYSEMVASVRTALTRLSTSLINTIPYASRLLGLPFGLLYPSSTATNDMVTPHFVTTLPAKEVTDTLLEDIPTQVVTGINIKIHDIVSVDKQFLSLVRSPTTPMSVPVVAAKPTKRANVYTASIVAGMPDIHIKVEVSTKTPALPTKSVGFDEVRDEVGVVPFASGENTHDAIVHFPSGSNIEPIYISVIKLLTPEEIKKQEDELKKRQEKWDAEHPVELTAIDVINKRTELDKVNLSIIQTNGRINNLSEEIATDLEIYLSLHPEEDPLDPSIGGRIKNRYQGKVNSLARAKVDLNSFLEKHGEVERNRNRAEESLLDIQEKNKGITRYLSKYAMHSIPLSSSISMNRLQFAIADGLSLKIPEAIENKLINFFPDFLSKVGHVFNM</sequence>
<proteinExistence type="predicted"/>
<dbReference type="Gene3D" id="1.20.5.740">
    <property type="entry name" value="Single helix bin"/>
    <property type="match status" value="1"/>
</dbReference>
<dbReference type="RefSeq" id="WP_320715053.1">
    <property type="nucleotide sequence ID" value="NZ_JAXHOZ010000080.1"/>
</dbReference>
<feature type="compositionally biased region" description="Basic and acidic residues" evidence="4">
    <location>
        <begin position="1"/>
        <end position="12"/>
    </location>
</feature>
<dbReference type="EMBL" id="JAXHOZ010000080">
    <property type="protein sequence ID" value="MDY4379962.1"/>
    <property type="molecule type" value="Genomic_DNA"/>
</dbReference>
<feature type="compositionally biased region" description="Low complexity" evidence="4">
    <location>
        <begin position="76"/>
        <end position="94"/>
    </location>
</feature>
<organism evidence="6 7">
    <name type="scientific">Pectobacterium brasiliense</name>
    <dbReference type="NCBI Taxonomy" id="180957"/>
    <lineage>
        <taxon>Bacteria</taxon>
        <taxon>Pseudomonadati</taxon>
        <taxon>Pseudomonadota</taxon>
        <taxon>Gammaproteobacteria</taxon>
        <taxon>Enterobacterales</taxon>
        <taxon>Pectobacteriaceae</taxon>
        <taxon>Pectobacterium</taxon>
    </lineage>
</organism>
<feature type="compositionally biased region" description="Gly residues" evidence="4">
    <location>
        <begin position="13"/>
        <end position="40"/>
    </location>
</feature>